<dbReference type="Gene3D" id="3.40.50.1110">
    <property type="entry name" value="SGNH hydrolase"/>
    <property type="match status" value="1"/>
</dbReference>
<dbReference type="RefSeq" id="WP_207329903.1">
    <property type="nucleotide sequence ID" value="NZ_JAFMYW010000004.1"/>
</dbReference>
<comment type="caution">
    <text evidence="3">The sequence shown here is derived from an EMBL/GenBank/DDBJ whole genome shotgun (WGS) entry which is preliminary data.</text>
</comment>
<sequence length="1184" mass="126456">MAQVQVSFPVSRAVLQRNTANNASVTITGTYSTAVTRVEARVEARNGQGTTTDWQTISSNPQGGVFNGAITVQGGWYNLSVRLMRDNQEVGTQTIERVGVGEVFVIAGQSNSGQIDDNNRRDGESAQDDRVNCVNYRYVPTQYPNDAPIPAFSHLDGPNDIAPRGVGSWCWGRLGDLLAARLNVPVLFFSAAYTGTSVRNWAETAKGERTLSDYEPRFYELKHPYFPLKLALQNYTHMLGVRAVLWHQGEADNQFETTTSQYAERLRTVIDQSRADFGKNVPWVVARASYSDFYSTDQKVIDGQNQVIASSPNTFAGPNTDGIQIPRSRAPLFDVVHFDNPGLREVAAAWDASLNSNFFNNAVPISPAAAPILTVSCAGNNAVTYSVTNYQQVFWESGETGQSITKPAGSTLRAKVKDALGNVYYTPSITIAAAPTIQADGPTRFCVTGSVNLTSSTDQNFVWNNGQSSKTINVTSSGTYSVSIKDASGCTFTSNAITVSINPLPARPTITTEGSLTSCLGDNTTLSAGPAASYKWSNGETTQRITVSQTGSYSLIVADENGCQSPASAIVNATVNPRPDPLSINFSGPTTFCATGSLALNASSAPVYEWSNGQTTPTISVNQSGNYTVRTRNSFNCPSAPSNVVAVTVNPLPVTPIVSSDRATTFCQGDNTVLTVTNTSASGYNWNNGSRTPQLTVTQSGSYSLTISDGNGCVSAPSNVVNILVNPVPATPQVTASGRTIFCANESVTLTSSPEANYEWNSGQSSQSITVAQSGSYSIRTRNQFNCFSERSGPINVTVNPLPAQPTITNERSTTFCQGDNTVLVASPAVAYNWSNGNQSQRLTISQSGNFSLTVSDANGCVSVPSAIVSVVVNPLPETPRLTASSSTTFCANESVTLSSTAEASYIWSTGQTTRSIGVNQSGSYSLRTRNQFNCESAQSNVAVVLVNPLPAAPIVTARGSLTFCEGTNVTLVTNSTLRTLWSTGDSTQNLVVLQAGIFTARVRDANGCVSPNSLPVATNTRPRPQAPQIAQIGTYLLQASGAPANERYYWRRDTDSLAVATSQLRVAQTGVYSVRTAITYSPALVCLSAPSANYTYQLPTDNQNISLYPNPNPDGIFFIETLVDLSNTVITVYTLSGQQVYRTTPTVLDGRKQLSLSVLAPGQYLIMVQSGDIKVTKRVQIGQ</sequence>
<keyword evidence="4" id="KW-1185">Reference proteome</keyword>
<dbReference type="NCBIfam" id="TIGR04183">
    <property type="entry name" value="Por_Secre_tail"/>
    <property type="match status" value="1"/>
</dbReference>
<dbReference type="Pfam" id="PF03629">
    <property type="entry name" value="SASA"/>
    <property type="match status" value="1"/>
</dbReference>
<evidence type="ECO:0000313" key="3">
    <source>
        <dbReference type="EMBL" id="MBO0949954.1"/>
    </source>
</evidence>
<evidence type="ECO:0000256" key="1">
    <source>
        <dbReference type="ARBA" id="ARBA00022801"/>
    </source>
</evidence>
<organism evidence="3 4">
    <name type="scientific">Fibrella forsythiae</name>
    <dbReference type="NCBI Taxonomy" id="2817061"/>
    <lineage>
        <taxon>Bacteria</taxon>
        <taxon>Pseudomonadati</taxon>
        <taxon>Bacteroidota</taxon>
        <taxon>Cytophagia</taxon>
        <taxon>Cytophagales</taxon>
        <taxon>Spirosomataceae</taxon>
        <taxon>Fibrella</taxon>
    </lineage>
</organism>
<gene>
    <name evidence="3" type="ORF">J2I46_15260</name>
</gene>
<dbReference type="EMBL" id="JAFMYW010000004">
    <property type="protein sequence ID" value="MBO0949954.1"/>
    <property type="molecule type" value="Genomic_DNA"/>
</dbReference>
<proteinExistence type="predicted"/>
<dbReference type="Pfam" id="PF18962">
    <property type="entry name" value="Por_Secre_tail"/>
    <property type="match status" value="1"/>
</dbReference>
<evidence type="ECO:0000259" key="2">
    <source>
        <dbReference type="PROSITE" id="PS50835"/>
    </source>
</evidence>
<reference evidence="3 4" key="1">
    <citation type="submission" date="2021-03" db="EMBL/GenBank/DDBJ databases">
        <title>Fibrella sp. HMF5405 genome sequencing and assembly.</title>
        <authorList>
            <person name="Kang H."/>
            <person name="Kim H."/>
            <person name="Bae S."/>
            <person name="Joh K."/>
        </authorList>
    </citation>
    <scope>NUCLEOTIDE SEQUENCE [LARGE SCALE GENOMIC DNA]</scope>
    <source>
        <strain evidence="3 4">HMF5405</strain>
    </source>
</reference>
<dbReference type="PROSITE" id="PS50835">
    <property type="entry name" value="IG_LIKE"/>
    <property type="match status" value="1"/>
</dbReference>
<dbReference type="SUPFAM" id="SSF52266">
    <property type="entry name" value="SGNH hydrolase"/>
    <property type="match status" value="1"/>
</dbReference>
<feature type="domain" description="Ig-like" evidence="2">
    <location>
        <begin position="717"/>
        <end position="798"/>
    </location>
</feature>
<keyword evidence="1" id="KW-0378">Hydrolase</keyword>
<dbReference type="InterPro" id="IPR026444">
    <property type="entry name" value="Secre_tail"/>
</dbReference>
<evidence type="ECO:0000313" key="4">
    <source>
        <dbReference type="Proteomes" id="UP000664628"/>
    </source>
</evidence>
<accession>A0ABS3JIW9</accession>
<dbReference type="InterPro" id="IPR036514">
    <property type="entry name" value="SGNH_hydro_sf"/>
</dbReference>
<protein>
    <submittedName>
        <fullName evidence="3">T9SS type A sorting domain-containing protein</fullName>
    </submittedName>
</protein>
<dbReference type="Proteomes" id="UP000664628">
    <property type="component" value="Unassembled WGS sequence"/>
</dbReference>
<name>A0ABS3JIW9_9BACT</name>
<dbReference type="InterPro" id="IPR005181">
    <property type="entry name" value="SASA"/>
</dbReference>
<dbReference type="InterPro" id="IPR007110">
    <property type="entry name" value="Ig-like_dom"/>
</dbReference>